<feature type="transmembrane region" description="Helical" evidence="1">
    <location>
        <begin position="39"/>
        <end position="61"/>
    </location>
</feature>
<gene>
    <name evidence="3" type="ORF">A5889_001900</name>
    <name evidence="2" type="ORF">A5889_002580</name>
</gene>
<keyword evidence="1" id="KW-0812">Transmembrane</keyword>
<dbReference type="EMBL" id="NIBQ01000003">
    <property type="protein sequence ID" value="OUZ30292.1"/>
    <property type="molecule type" value="Genomic_DNA"/>
</dbReference>
<accession>A0A200IZ87</accession>
<dbReference type="AlphaFoldDB" id="A0A200IZ87"/>
<feature type="transmembrane region" description="Helical" evidence="1">
    <location>
        <begin position="6"/>
        <end position="27"/>
    </location>
</feature>
<sequence>MNIWIYLPVILGVILFITSLILVIRIASGRKGLSKELVVSLFLTALSVGWIALGMYTFIVIRSQLMS</sequence>
<proteinExistence type="predicted"/>
<dbReference type="Proteomes" id="UP000196151">
    <property type="component" value="Chromosome"/>
</dbReference>
<reference evidence="3" key="2">
    <citation type="submission" date="2017-05" db="EMBL/GenBank/DDBJ databases">
        <authorList>
            <consortium name="The Broad Institute Genomics Platform"/>
            <consortium name="The Broad Institute Genomic Center for Infectious Diseases"/>
            <person name="Earl A."/>
            <person name="Manson A."/>
            <person name="Schwartman J."/>
            <person name="Gilmore M."/>
            <person name="Abouelleil A."/>
            <person name="Cao P."/>
            <person name="Chapman S."/>
            <person name="Cusick C."/>
            <person name="Shea T."/>
            <person name="Young S."/>
            <person name="Neafsey D."/>
            <person name="Nusbaum C."/>
            <person name="Birren B."/>
        </authorList>
    </citation>
    <scope>NUCLEOTIDE SEQUENCE</scope>
    <source>
        <strain evidence="3">9D6_DIV0238</strain>
    </source>
</reference>
<name>A0A200IZ87_9ENTE</name>
<protein>
    <submittedName>
        <fullName evidence="2">Uncharacterized protein</fullName>
    </submittedName>
</protein>
<dbReference type="OrthoDB" id="9881776at2"/>
<evidence type="ECO:0000256" key="1">
    <source>
        <dbReference type="SAM" id="Phobius"/>
    </source>
</evidence>
<keyword evidence="1" id="KW-0472">Membrane</keyword>
<evidence type="ECO:0000313" key="2">
    <source>
        <dbReference type="EMBL" id="OUZ30292.1"/>
    </source>
</evidence>
<dbReference type="RefSeq" id="WP_087641678.1">
    <property type="nucleotide sequence ID" value="NZ_CP147246.1"/>
</dbReference>
<keyword evidence="1" id="KW-1133">Transmembrane helix</keyword>
<reference evidence="2" key="1">
    <citation type="submission" date="2017-05" db="EMBL/GenBank/DDBJ databases">
        <title>The Genome Sequence of Enterococcus sp. 9D6_DIV0238.</title>
        <authorList>
            <consortium name="The Broad Institute Genomics Platform"/>
            <consortium name="The Broad Institute Genomic Center for Infectious Diseases"/>
            <person name="Earl A."/>
            <person name="Manson A."/>
            <person name="Schwartman J."/>
            <person name="Gilmore M."/>
            <person name="Abouelleil A."/>
            <person name="Cao P."/>
            <person name="Chapman S."/>
            <person name="Cusick C."/>
            <person name="Shea T."/>
            <person name="Young S."/>
            <person name="Neafsey D."/>
            <person name="Nusbaum C."/>
            <person name="Birren B."/>
        </authorList>
    </citation>
    <scope>NUCLEOTIDE SEQUENCE [LARGE SCALE GENOMIC DNA]</scope>
    <source>
        <strain evidence="2">9D6_DIV0238</strain>
    </source>
</reference>
<organism evidence="2">
    <name type="scientific">Candidatus Enterococcus dunnyi</name>
    <dbReference type="NCBI Taxonomy" id="1834192"/>
    <lineage>
        <taxon>Bacteria</taxon>
        <taxon>Bacillati</taxon>
        <taxon>Bacillota</taxon>
        <taxon>Bacilli</taxon>
        <taxon>Lactobacillales</taxon>
        <taxon>Enterococcaceae</taxon>
        <taxon>Enterococcus</taxon>
    </lineage>
</organism>
<evidence type="ECO:0000313" key="4">
    <source>
        <dbReference type="Proteomes" id="UP000196151"/>
    </source>
</evidence>
<dbReference type="EMBL" id="CP147246">
    <property type="protein sequence ID" value="WYJ94387.1"/>
    <property type="molecule type" value="Genomic_DNA"/>
</dbReference>
<reference evidence="3" key="3">
    <citation type="submission" date="2024-03" db="EMBL/GenBank/DDBJ databases">
        <title>The Genome Sequence of Enterococcus sp. DIV0238c.</title>
        <authorList>
            <consortium name="The Broad Institute Genomics Platform"/>
            <consortium name="The Broad Institute Microbial Omics Core"/>
            <consortium name="The Broad Institute Genomic Center for Infectious Diseases"/>
            <person name="Earl A."/>
            <person name="Manson A."/>
            <person name="Gilmore M."/>
            <person name="Schwartman J."/>
            <person name="Shea T."/>
            <person name="Abouelleil A."/>
            <person name="Cao P."/>
            <person name="Chapman S."/>
            <person name="Cusick C."/>
            <person name="Young S."/>
            <person name="Neafsey D."/>
            <person name="Nusbaum C."/>
            <person name="Birren B."/>
        </authorList>
    </citation>
    <scope>NUCLEOTIDE SEQUENCE</scope>
    <source>
        <strain evidence="3">9D6_DIV0238</strain>
    </source>
</reference>
<evidence type="ECO:0000313" key="3">
    <source>
        <dbReference type="EMBL" id="WYJ94387.1"/>
    </source>
</evidence>
<keyword evidence="4" id="KW-1185">Reference proteome</keyword>